<dbReference type="GO" id="GO:0005525">
    <property type="term" value="F:GTP binding"/>
    <property type="evidence" value="ECO:0007669"/>
    <property type="project" value="InterPro"/>
</dbReference>
<dbReference type="GO" id="GO:0008017">
    <property type="term" value="F:microtubule binding"/>
    <property type="evidence" value="ECO:0007669"/>
    <property type="project" value="TreeGrafter"/>
</dbReference>
<dbReference type="InterPro" id="IPR045063">
    <property type="entry name" value="Dynamin_N"/>
</dbReference>
<sequence>MRSEGPSSRVSNVPQFVVVGLQSTGKSSVLQRISCIRLPRDAELCTRVPVELRIRRSDSTELKVKVGETDFVSTDSEAVEKAIRNLQDRLRGDKEISDQSVVVEIESKAHPNVTLIDLPGYFFPLHASNLEETARQKLVASLINSRISQNSALILHATPLNQDAATINTWAIVNAADPQKKRTLTVLTKADEVETQDVFLRRLQHITKDDKPGTRYFIVDGRVEKDENQTLANMRGWLSGSPLAHRVNVGLRALEEDLQNALLDHTLLCLPTLKASLLLERSACRERLGEIGEEPPRPNEALTGGLAAFPPKLEALFVAHSRAIVKEIEQMDTHKDCQGHSVSVCWTARAGWTTKSGSQR</sequence>
<name>A0A0G4HVE0_9ALVE</name>
<dbReference type="GO" id="GO:0005739">
    <property type="term" value="C:mitochondrion"/>
    <property type="evidence" value="ECO:0007669"/>
    <property type="project" value="TreeGrafter"/>
</dbReference>
<reference evidence="2" key="1">
    <citation type="submission" date="2014-11" db="EMBL/GenBank/DDBJ databases">
        <authorList>
            <person name="Otto D Thomas"/>
            <person name="Naeem Raeece"/>
        </authorList>
    </citation>
    <scope>NUCLEOTIDE SEQUENCE</scope>
</reference>
<dbReference type="PANTHER" id="PTHR11566">
    <property type="entry name" value="DYNAMIN"/>
    <property type="match status" value="1"/>
</dbReference>
<dbReference type="SUPFAM" id="SSF52540">
    <property type="entry name" value="P-loop containing nucleoside triphosphate hydrolases"/>
    <property type="match status" value="1"/>
</dbReference>
<dbReference type="VEuPathDB" id="CryptoDB:Cvel_32221"/>
<dbReference type="GO" id="GO:0003924">
    <property type="term" value="F:GTPase activity"/>
    <property type="evidence" value="ECO:0007669"/>
    <property type="project" value="InterPro"/>
</dbReference>
<dbReference type="GO" id="GO:0005874">
    <property type="term" value="C:microtubule"/>
    <property type="evidence" value="ECO:0007669"/>
    <property type="project" value="TreeGrafter"/>
</dbReference>
<dbReference type="GO" id="GO:0000266">
    <property type="term" value="P:mitochondrial fission"/>
    <property type="evidence" value="ECO:0007669"/>
    <property type="project" value="TreeGrafter"/>
</dbReference>
<dbReference type="InterPro" id="IPR027417">
    <property type="entry name" value="P-loop_NTPase"/>
</dbReference>
<proteinExistence type="predicted"/>
<organism evidence="2">
    <name type="scientific">Chromera velia CCMP2878</name>
    <dbReference type="NCBI Taxonomy" id="1169474"/>
    <lineage>
        <taxon>Eukaryota</taxon>
        <taxon>Sar</taxon>
        <taxon>Alveolata</taxon>
        <taxon>Colpodellida</taxon>
        <taxon>Chromeraceae</taxon>
        <taxon>Chromera</taxon>
    </lineage>
</organism>
<dbReference type="EMBL" id="CDMZ01004032">
    <property type="protein sequence ID" value="CEM48427.1"/>
    <property type="molecule type" value="Genomic_DNA"/>
</dbReference>
<dbReference type="PRINTS" id="PR00195">
    <property type="entry name" value="DYNAMIN"/>
</dbReference>
<feature type="domain" description="Dynamin-type G" evidence="1">
    <location>
        <begin position="10"/>
        <end position="271"/>
    </location>
</feature>
<dbReference type="InterPro" id="IPR022812">
    <property type="entry name" value="Dynamin"/>
</dbReference>
<dbReference type="SMART" id="SM00053">
    <property type="entry name" value="DYNc"/>
    <property type="match status" value="1"/>
</dbReference>
<dbReference type="PhylomeDB" id="A0A0G4HVE0"/>
<dbReference type="GO" id="GO:0048312">
    <property type="term" value="P:intracellular distribution of mitochondria"/>
    <property type="evidence" value="ECO:0007669"/>
    <property type="project" value="TreeGrafter"/>
</dbReference>
<dbReference type="InterPro" id="IPR030381">
    <property type="entry name" value="G_DYNAMIN_dom"/>
</dbReference>
<dbReference type="GO" id="GO:0006897">
    <property type="term" value="P:endocytosis"/>
    <property type="evidence" value="ECO:0007669"/>
    <property type="project" value="TreeGrafter"/>
</dbReference>
<dbReference type="PROSITE" id="PS51718">
    <property type="entry name" value="G_DYNAMIN_2"/>
    <property type="match status" value="1"/>
</dbReference>
<dbReference type="AlphaFoldDB" id="A0A0G4HVE0"/>
<dbReference type="GO" id="GO:0016559">
    <property type="term" value="P:peroxisome fission"/>
    <property type="evidence" value="ECO:0007669"/>
    <property type="project" value="TreeGrafter"/>
</dbReference>
<evidence type="ECO:0000259" key="1">
    <source>
        <dbReference type="PROSITE" id="PS51718"/>
    </source>
</evidence>
<accession>A0A0G4HVE0</accession>
<dbReference type="Gene3D" id="3.40.50.300">
    <property type="entry name" value="P-loop containing nucleotide triphosphate hydrolases"/>
    <property type="match status" value="1"/>
</dbReference>
<dbReference type="Pfam" id="PF00350">
    <property type="entry name" value="Dynamin_N"/>
    <property type="match status" value="1"/>
</dbReference>
<evidence type="ECO:0000313" key="2">
    <source>
        <dbReference type="EMBL" id="CEM48427.1"/>
    </source>
</evidence>
<dbReference type="PANTHER" id="PTHR11566:SF21">
    <property type="entry name" value="DYNAMIN RELATED PROTEIN 1, ISOFORM A"/>
    <property type="match status" value="1"/>
</dbReference>
<gene>
    <name evidence="2" type="ORF">Cvel_32221</name>
</gene>
<protein>
    <recommendedName>
        <fullName evidence="1">Dynamin-type G domain-containing protein</fullName>
    </recommendedName>
</protein>
<dbReference type="InterPro" id="IPR001401">
    <property type="entry name" value="Dynamin_GTPase"/>
</dbReference>
<dbReference type="GO" id="GO:0016020">
    <property type="term" value="C:membrane"/>
    <property type="evidence" value="ECO:0007669"/>
    <property type="project" value="TreeGrafter"/>
</dbReference>